<organism evidence="3 4">
    <name type="scientific">Fusarium tricinctum</name>
    <dbReference type="NCBI Taxonomy" id="61284"/>
    <lineage>
        <taxon>Eukaryota</taxon>
        <taxon>Fungi</taxon>
        <taxon>Dikarya</taxon>
        <taxon>Ascomycota</taxon>
        <taxon>Pezizomycotina</taxon>
        <taxon>Sordariomycetes</taxon>
        <taxon>Hypocreomycetidae</taxon>
        <taxon>Hypocreales</taxon>
        <taxon>Nectriaceae</taxon>
        <taxon>Fusarium</taxon>
        <taxon>Fusarium tricinctum species complex</taxon>
    </lineage>
</organism>
<feature type="compositionally biased region" description="Polar residues" evidence="1">
    <location>
        <begin position="87"/>
        <end position="100"/>
    </location>
</feature>
<dbReference type="InterPro" id="IPR004827">
    <property type="entry name" value="bZIP"/>
</dbReference>
<dbReference type="PANTHER" id="PTHR38116">
    <property type="entry name" value="CHROMOSOME 7, WHOLE GENOME SHOTGUN SEQUENCE"/>
    <property type="match status" value="1"/>
</dbReference>
<evidence type="ECO:0000259" key="2">
    <source>
        <dbReference type="PROSITE" id="PS00036"/>
    </source>
</evidence>
<gene>
    <name evidence="3" type="ORF">BKA59DRAFT_474337</name>
</gene>
<dbReference type="CDD" id="cd14688">
    <property type="entry name" value="bZIP_YAP"/>
    <property type="match status" value="1"/>
</dbReference>
<evidence type="ECO:0000313" key="4">
    <source>
        <dbReference type="Proteomes" id="UP000813427"/>
    </source>
</evidence>
<accession>A0A8K0S2F2</accession>
<dbReference type="AlphaFoldDB" id="A0A8K0S2F2"/>
<dbReference type="GO" id="GO:0003700">
    <property type="term" value="F:DNA-binding transcription factor activity"/>
    <property type="evidence" value="ECO:0007669"/>
    <property type="project" value="InterPro"/>
</dbReference>
<feature type="region of interest" description="Disordered" evidence="1">
    <location>
        <begin position="208"/>
        <end position="228"/>
    </location>
</feature>
<feature type="region of interest" description="Disordered" evidence="1">
    <location>
        <begin position="27"/>
        <end position="57"/>
    </location>
</feature>
<sequence length="488" mass="54314">MLTSPPPPIQLAYPNLTSIHIMTSETTKIKKGKASAKRNSEARREQNRLASRNYREKRKQKLALLNELLEPNIVPSVPDNAHVEPTLGQSGLGDSNPSQLQSWPLPNVLLDDPLLSIDPTQGLSGFDNNEKYLTQQTWGSLAHTTAPTAFTHPVFPESLPLTNLGDPFSLGNQDPWGHDTFGSQQQLLQFADEYSAGYVNHRPIEEVFEDSPESDHSSSRASSSNDSGALDDILVGVENLSIEQKRSLLRRLQQDTGRSTPSPPQHTVPQTPGQLQAIQFAKALYKTAHARPTLFPTSYTMEAGIFGAMFANCYALGMQGVDEIIRDEGCSVFSVTQDEGYNQSQLPLVKSRFRALSSDLQPIDKQLTFGHHPYIDVIPFKSFRENLITLLDRDPSIIDEGALCHDILAGGFTCWGAGRNIYDMGAGVPWDSRSWEPSIWFLVKYRMLAGDWNGELWKSARSWHSARGERIQTTEAIEIIDNSETARR</sequence>
<dbReference type="PANTHER" id="PTHR38116:SF5">
    <property type="entry name" value="BZIP DOMAIN-CONTAINING PROTEIN"/>
    <property type="match status" value="1"/>
</dbReference>
<dbReference type="EMBL" id="JAGPXF010000003">
    <property type="protein sequence ID" value="KAH7252338.1"/>
    <property type="molecule type" value="Genomic_DNA"/>
</dbReference>
<dbReference type="Proteomes" id="UP000813427">
    <property type="component" value="Unassembled WGS sequence"/>
</dbReference>
<dbReference type="Pfam" id="PF11905">
    <property type="entry name" value="DUF3425"/>
    <property type="match status" value="1"/>
</dbReference>
<keyword evidence="4" id="KW-1185">Reference proteome</keyword>
<dbReference type="PROSITE" id="PS00036">
    <property type="entry name" value="BZIP_BASIC"/>
    <property type="match status" value="1"/>
</dbReference>
<feature type="region of interest" description="Disordered" evidence="1">
    <location>
        <begin position="252"/>
        <end position="271"/>
    </location>
</feature>
<evidence type="ECO:0000313" key="3">
    <source>
        <dbReference type="EMBL" id="KAH7252338.1"/>
    </source>
</evidence>
<evidence type="ECO:0000256" key="1">
    <source>
        <dbReference type="SAM" id="MobiDB-lite"/>
    </source>
</evidence>
<feature type="compositionally biased region" description="Basic and acidic residues" evidence="1">
    <location>
        <begin position="38"/>
        <end position="47"/>
    </location>
</feature>
<name>A0A8K0S2F2_9HYPO</name>
<dbReference type="OrthoDB" id="2245989at2759"/>
<feature type="domain" description="BZIP" evidence="2">
    <location>
        <begin position="43"/>
        <end position="57"/>
    </location>
</feature>
<comment type="caution">
    <text evidence="3">The sequence shown here is derived from an EMBL/GenBank/DDBJ whole genome shotgun (WGS) entry which is preliminary data.</text>
</comment>
<reference evidence="3" key="1">
    <citation type="journal article" date="2021" name="Nat. Commun.">
        <title>Genetic determinants of endophytism in the Arabidopsis root mycobiome.</title>
        <authorList>
            <person name="Mesny F."/>
            <person name="Miyauchi S."/>
            <person name="Thiergart T."/>
            <person name="Pickel B."/>
            <person name="Atanasova L."/>
            <person name="Karlsson M."/>
            <person name="Huettel B."/>
            <person name="Barry K.W."/>
            <person name="Haridas S."/>
            <person name="Chen C."/>
            <person name="Bauer D."/>
            <person name="Andreopoulos W."/>
            <person name="Pangilinan J."/>
            <person name="LaButti K."/>
            <person name="Riley R."/>
            <person name="Lipzen A."/>
            <person name="Clum A."/>
            <person name="Drula E."/>
            <person name="Henrissat B."/>
            <person name="Kohler A."/>
            <person name="Grigoriev I.V."/>
            <person name="Martin F.M."/>
            <person name="Hacquard S."/>
        </authorList>
    </citation>
    <scope>NUCLEOTIDE SEQUENCE</scope>
    <source>
        <strain evidence="3">MPI-SDFR-AT-0068</strain>
    </source>
</reference>
<dbReference type="InterPro" id="IPR021833">
    <property type="entry name" value="DUF3425"/>
</dbReference>
<feature type="region of interest" description="Disordered" evidence="1">
    <location>
        <begin position="76"/>
        <end position="100"/>
    </location>
</feature>
<proteinExistence type="predicted"/>
<protein>
    <recommendedName>
        <fullName evidence="2">BZIP domain-containing protein</fullName>
    </recommendedName>
</protein>